<name>A0AC59ZQ14_RANTA</name>
<organism evidence="1 2">
    <name type="scientific">Rangifer tarandus platyrhynchus</name>
    <name type="common">Svalbard reindeer</name>
    <dbReference type="NCBI Taxonomy" id="3082113"/>
    <lineage>
        <taxon>Eukaryota</taxon>
        <taxon>Metazoa</taxon>
        <taxon>Chordata</taxon>
        <taxon>Craniata</taxon>
        <taxon>Vertebrata</taxon>
        <taxon>Euteleostomi</taxon>
        <taxon>Mammalia</taxon>
        <taxon>Eutheria</taxon>
        <taxon>Laurasiatheria</taxon>
        <taxon>Artiodactyla</taxon>
        <taxon>Ruminantia</taxon>
        <taxon>Pecora</taxon>
        <taxon>Cervidae</taxon>
        <taxon>Odocoileinae</taxon>
        <taxon>Rangifer</taxon>
    </lineage>
</organism>
<reference evidence="1" key="1">
    <citation type="submission" date="2023-05" db="EMBL/GenBank/DDBJ databases">
        <authorList>
            <consortium name="ELIXIR-Norway"/>
        </authorList>
    </citation>
    <scope>NUCLEOTIDE SEQUENCE</scope>
</reference>
<dbReference type="Proteomes" id="UP001162501">
    <property type="component" value="Chromosome 32"/>
</dbReference>
<sequence>MLVFVVPGQRFLQQSQQHWMAQGQRFLELCDAVDLEKSRVEERQLPRRLVALASAEWDKEVSMWLWNLAGTVTSTSEDQRDLPSPESVLCEPSTDVLSAEKMFCAVENNLE</sequence>
<accession>A0AC59ZQ14</accession>
<reference evidence="1" key="2">
    <citation type="submission" date="2025-03" db="EMBL/GenBank/DDBJ databases">
        <authorList>
            <consortium name="ELIXIR-Norway"/>
            <consortium name="Elixir Norway"/>
        </authorList>
    </citation>
    <scope>NUCLEOTIDE SEQUENCE</scope>
</reference>
<protein>
    <submittedName>
        <fullName evidence="1">Uncharacterized protein</fullName>
    </submittedName>
</protein>
<gene>
    <name evidence="1" type="ORF">MRATA1EN22A_LOCUS21083</name>
</gene>
<dbReference type="EMBL" id="OX596116">
    <property type="protein sequence ID" value="CAN0481597.1"/>
    <property type="molecule type" value="Genomic_DNA"/>
</dbReference>
<evidence type="ECO:0000313" key="2">
    <source>
        <dbReference type="Proteomes" id="UP001162501"/>
    </source>
</evidence>
<proteinExistence type="predicted"/>
<evidence type="ECO:0000313" key="1">
    <source>
        <dbReference type="EMBL" id="CAN0481597.1"/>
    </source>
</evidence>